<feature type="compositionally biased region" description="Acidic residues" evidence="1">
    <location>
        <begin position="61"/>
        <end position="70"/>
    </location>
</feature>
<protein>
    <submittedName>
        <fullName evidence="3">Uncharacterized protein</fullName>
    </submittedName>
</protein>
<reference evidence="3" key="1">
    <citation type="submission" date="2021-02" db="EMBL/GenBank/DDBJ databases">
        <authorList>
            <person name="Syme A R."/>
            <person name="Syme A R."/>
            <person name="Moolhuijzen P."/>
        </authorList>
    </citation>
    <scope>NUCLEOTIDE SEQUENCE</scope>
    <source>
        <strain evidence="3">W1-1</strain>
    </source>
</reference>
<sequence length="200" mass="21736">MRILLCISVLAALATAFPYPQEIEDLPTPAVPLTDIFPASTTTIPDSTSLNIPVTAVPTIDPDDDDDDDKGAEMLNSTSSRRRPHTEPIPIFTKACKCDLATALYPCWATDALQRCHFEENFSYQCYMQAAGGCAYPTRICSSLYLPTPKPGPNPCQLLPHPPPIITSLPLITTALPTLNFTWPAVPTQMITLPALPTLL</sequence>
<organism evidence="3 4">
    <name type="scientific">Pyrenophora teres f. teres</name>
    <dbReference type="NCBI Taxonomy" id="97479"/>
    <lineage>
        <taxon>Eukaryota</taxon>
        <taxon>Fungi</taxon>
        <taxon>Dikarya</taxon>
        <taxon>Ascomycota</taxon>
        <taxon>Pezizomycotina</taxon>
        <taxon>Dothideomycetes</taxon>
        <taxon>Pleosporomycetidae</taxon>
        <taxon>Pleosporales</taxon>
        <taxon>Pleosporineae</taxon>
        <taxon>Pleosporaceae</taxon>
        <taxon>Pyrenophora</taxon>
    </lineage>
</organism>
<feature type="chain" id="PRO_5043512450" evidence="2">
    <location>
        <begin position="17"/>
        <end position="200"/>
    </location>
</feature>
<dbReference type="Proteomes" id="UP000472372">
    <property type="component" value="Chromosome 6"/>
</dbReference>
<keyword evidence="2" id="KW-0732">Signal</keyword>
<accession>A0A6S6WEE0</accession>
<dbReference type="AlphaFoldDB" id="A0A6S6WEE0"/>
<proteinExistence type="predicted"/>
<dbReference type="EMBL" id="HG992982">
    <property type="protein sequence ID" value="CAE7188265.1"/>
    <property type="molecule type" value="Genomic_DNA"/>
</dbReference>
<gene>
    <name evidence="3" type="ORF">PTTW11_07296</name>
</gene>
<evidence type="ECO:0000256" key="2">
    <source>
        <dbReference type="SAM" id="SignalP"/>
    </source>
</evidence>
<evidence type="ECO:0000256" key="1">
    <source>
        <dbReference type="SAM" id="MobiDB-lite"/>
    </source>
</evidence>
<feature type="region of interest" description="Disordered" evidence="1">
    <location>
        <begin position="53"/>
        <end position="86"/>
    </location>
</feature>
<evidence type="ECO:0000313" key="3">
    <source>
        <dbReference type="EMBL" id="CAE7188265.1"/>
    </source>
</evidence>
<evidence type="ECO:0000313" key="4">
    <source>
        <dbReference type="Proteomes" id="UP000472372"/>
    </source>
</evidence>
<feature type="signal peptide" evidence="2">
    <location>
        <begin position="1"/>
        <end position="16"/>
    </location>
</feature>
<name>A0A6S6WEE0_9PLEO</name>